<keyword evidence="1" id="KW-0472">Membrane</keyword>
<reference evidence="3" key="1">
    <citation type="submission" date="2013-09" db="EMBL/GenBank/DDBJ databases">
        <title>Corchorus olitorius genome sequencing.</title>
        <authorList>
            <person name="Alam M."/>
            <person name="Haque M.S."/>
            <person name="Islam M.S."/>
            <person name="Emdad E.M."/>
            <person name="Islam M.M."/>
            <person name="Ahmed B."/>
            <person name="Halim A."/>
            <person name="Hossen Q.M.M."/>
            <person name="Hossain M.Z."/>
            <person name="Ahmed R."/>
            <person name="Khan M.M."/>
            <person name="Islam R."/>
            <person name="Rashid M.M."/>
            <person name="Khan S.A."/>
            <person name="Rahman M.S."/>
            <person name="Alam M."/>
            <person name="Yahiya A.S."/>
            <person name="Khan M.S."/>
            <person name="Azam M.S."/>
            <person name="Haque T."/>
            <person name="Lashkar M.Z.H."/>
            <person name="Akhand A.I."/>
            <person name="Morshed G."/>
            <person name="Roy S."/>
            <person name="Uddin K.S."/>
            <person name="Rabeya T."/>
            <person name="Hossain A.S."/>
            <person name="Chowdhury A."/>
            <person name="Snigdha A.R."/>
            <person name="Mortoza M.S."/>
            <person name="Matin S.A."/>
            <person name="Hoque S.M.E."/>
            <person name="Islam M.K."/>
            <person name="Roy D.K."/>
            <person name="Haider R."/>
            <person name="Moosa M.M."/>
            <person name="Elias S.M."/>
            <person name="Hasan A.M."/>
            <person name="Jahan S."/>
            <person name="Shafiuddin M."/>
            <person name="Mahmood N."/>
            <person name="Shommy N.S."/>
        </authorList>
    </citation>
    <scope>NUCLEOTIDE SEQUENCE [LARGE SCALE GENOMIC DNA]</scope>
    <source>
        <strain evidence="3">cv. O-4</strain>
    </source>
</reference>
<organism evidence="2 3">
    <name type="scientific">Corchorus olitorius</name>
    <dbReference type="NCBI Taxonomy" id="93759"/>
    <lineage>
        <taxon>Eukaryota</taxon>
        <taxon>Viridiplantae</taxon>
        <taxon>Streptophyta</taxon>
        <taxon>Embryophyta</taxon>
        <taxon>Tracheophyta</taxon>
        <taxon>Spermatophyta</taxon>
        <taxon>Magnoliopsida</taxon>
        <taxon>eudicotyledons</taxon>
        <taxon>Gunneridae</taxon>
        <taxon>Pentapetalae</taxon>
        <taxon>rosids</taxon>
        <taxon>malvids</taxon>
        <taxon>Malvales</taxon>
        <taxon>Malvaceae</taxon>
        <taxon>Grewioideae</taxon>
        <taxon>Apeibeae</taxon>
        <taxon>Corchorus</taxon>
    </lineage>
</organism>
<sequence>MGEKKGEKAEVNFGNNSIEDVTWLCSLSESDLDFLISLKKLALKRASVIGHVQLAKKFDLKMLRALGTFFFISHAFFFCAIFLLTDL</sequence>
<comment type="caution">
    <text evidence="2">The sequence shown here is derived from an EMBL/GenBank/DDBJ whole genome shotgun (WGS) entry which is preliminary data.</text>
</comment>
<proteinExistence type="predicted"/>
<dbReference type="PANTHER" id="PTHR48237:SF1">
    <property type="entry name" value="SPC97_SPC98 FAMILY OF SPINDLE POLE BODY (SBP) COMPONENT"/>
    <property type="match status" value="1"/>
</dbReference>
<evidence type="ECO:0000313" key="2">
    <source>
        <dbReference type="EMBL" id="OMO65907.1"/>
    </source>
</evidence>
<keyword evidence="3" id="KW-1185">Reference proteome</keyword>
<dbReference type="Proteomes" id="UP000187203">
    <property type="component" value="Unassembled WGS sequence"/>
</dbReference>
<dbReference type="OrthoDB" id="1417760at2759"/>
<dbReference type="PANTHER" id="PTHR48237">
    <property type="entry name" value="GAMMA-TUBULIN COMPLEX COMPONENT"/>
    <property type="match status" value="1"/>
</dbReference>
<name>A0A1R3H6C7_9ROSI</name>
<dbReference type="STRING" id="93759.A0A1R3H6C7"/>
<dbReference type="EMBL" id="AWUE01020798">
    <property type="protein sequence ID" value="OMO65907.1"/>
    <property type="molecule type" value="Genomic_DNA"/>
</dbReference>
<feature type="transmembrane region" description="Helical" evidence="1">
    <location>
        <begin position="63"/>
        <end position="84"/>
    </location>
</feature>
<evidence type="ECO:0000256" key="1">
    <source>
        <dbReference type="SAM" id="Phobius"/>
    </source>
</evidence>
<protein>
    <submittedName>
        <fullName evidence="2">Spc97/Spc98</fullName>
    </submittedName>
</protein>
<keyword evidence="1" id="KW-1133">Transmembrane helix</keyword>
<gene>
    <name evidence="2" type="ORF">COLO4_30930</name>
</gene>
<accession>A0A1R3H6C7</accession>
<keyword evidence="1" id="KW-0812">Transmembrane</keyword>
<dbReference type="AlphaFoldDB" id="A0A1R3H6C7"/>
<evidence type="ECO:0000313" key="3">
    <source>
        <dbReference type="Proteomes" id="UP000187203"/>
    </source>
</evidence>